<feature type="chain" id="PRO_5005104593" description="Flagella basal body P-ring formation protein FlgA" evidence="4">
    <location>
        <begin position="20"/>
        <end position="140"/>
    </location>
</feature>
<dbReference type="InterPro" id="IPR017585">
    <property type="entry name" value="SAF_FlgA"/>
</dbReference>
<dbReference type="AlphaFoldDB" id="A0A074J4E8"/>
<evidence type="ECO:0000256" key="4">
    <source>
        <dbReference type="RuleBase" id="RU362063"/>
    </source>
</evidence>
<evidence type="ECO:0000313" key="7">
    <source>
        <dbReference type="Proteomes" id="UP000027471"/>
    </source>
</evidence>
<dbReference type="Proteomes" id="UP000027471">
    <property type="component" value="Unassembled WGS sequence"/>
</dbReference>
<reference evidence="6 7" key="1">
    <citation type="journal article" date="2015" name="Antonie Van Leeuwenhoek">
        <title>Thioclava indica sp. nov., isolated from surface seawater of the Indian Ocean.</title>
        <authorList>
            <person name="Liu Y."/>
            <person name="Lai Q."/>
            <person name="Du J."/>
            <person name="Xu H."/>
            <person name="Jiang L."/>
            <person name="Shao Z."/>
        </authorList>
    </citation>
    <scope>NUCLEOTIDE SEQUENCE [LARGE SCALE GENOMIC DNA]</scope>
    <source>
        <strain evidence="6 7">DT23-4</strain>
    </source>
</reference>
<dbReference type="PANTHER" id="PTHR36307">
    <property type="entry name" value="FLAGELLA BASAL BODY P-RING FORMATION PROTEIN FLGA"/>
    <property type="match status" value="1"/>
</dbReference>
<dbReference type="Pfam" id="PF13144">
    <property type="entry name" value="ChapFlgA"/>
    <property type="match status" value="1"/>
</dbReference>
<dbReference type="Gene3D" id="3.90.1210.10">
    <property type="entry name" value="Antifreeze-like/N-acetylneuraminic acid synthase C-terminal domain"/>
    <property type="match status" value="1"/>
</dbReference>
<evidence type="ECO:0000259" key="5">
    <source>
        <dbReference type="SMART" id="SM00858"/>
    </source>
</evidence>
<dbReference type="OrthoDB" id="7619725at2"/>
<dbReference type="STRING" id="1353528.DT23_08550"/>
<dbReference type="PANTHER" id="PTHR36307:SF1">
    <property type="entry name" value="FLAGELLA BASAL BODY P-RING FORMATION PROTEIN FLGA"/>
    <property type="match status" value="1"/>
</dbReference>
<sequence>MKRAIILAALVLAPLPALADHLVATRTIRAKTVLTPDDLALQAGDLPTGITSAEDVIGLETRATLYAGRPINMGDLGAPAIIERNQFLPLVYRNAGLEIRVEGRALERAGVGDTIRVMNANSRTTVNARLAADGAAYVMQ</sequence>
<evidence type="ECO:0000313" key="6">
    <source>
        <dbReference type="EMBL" id="KEO52326.1"/>
    </source>
</evidence>
<evidence type="ECO:0000256" key="2">
    <source>
        <dbReference type="ARBA" id="ARBA00022729"/>
    </source>
</evidence>
<gene>
    <name evidence="6" type="ORF">DT23_08550</name>
</gene>
<dbReference type="GO" id="GO:0042597">
    <property type="term" value="C:periplasmic space"/>
    <property type="evidence" value="ECO:0007669"/>
    <property type="project" value="UniProtKB-SubCell"/>
</dbReference>
<keyword evidence="2 4" id="KW-0732">Signal</keyword>
<dbReference type="GO" id="GO:0044780">
    <property type="term" value="P:bacterial-type flagellum assembly"/>
    <property type="evidence" value="ECO:0007669"/>
    <property type="project" value="InterPro"/>
</dbReference>
<organism evidence="6 7">
    <name type="scientific">Thioclava indica</name>
    <dbReference type="NCBI Taxonomy" id="1353528"/>
    <lineage>
        <taxon>Bacteria</taxon>
        <taxon>Pseudomonadati</taxon>
        <taxon>Pseudomonadota</taxon>
        <taxon>Alphaproteobacteria</taxon>
        <taxon>Rhodobacterales</taxon>
        <taxon>Paracoccaceae</taxon>
        <taxon>Thioclava</taxon>
    </lineage>
</organism>
<proteinExistence type="inferred from homology"/>
<comment type="caution">
    <text evidence="6">The sequence shown here is derived from an EMBL/GenBank/DDBJ whole genome shotgun (WGS) entry which is preliminary data.</text>
</comment>
<keyword evidence="4" id="KW-1005">Bacterial flagellum biogenesis</keyword>
<protein>
    <recommendedName>
        <fullName evidence="4">Flagella basal body P-ring formation protein FlgA</fullName>
    </recommendedName>
</protein>
<dbReference type="SMART" id="SM00858">
    <property type="entry name" value="SAF"/>
    <property type="match status" value="1"/>
</dbReference>
<keyword evidence="3 4" id="KW-0574">Periplasm</keyword>
<comment type="subcellular location">
    <subcellularLocation>
        <location evidence="1 4">Periplasm</location>
    </subcellularLocation>
</comment>
<accession>A0A074J4E8</accession>
<dbReference type="NCBIfam" id="TIGR03170">
    <property type="entry name" value="flgA_cterm"/>
    <property type="match status" value="1"/>
</dbReference>
<comment type="similarity">
    <text evidence="4">Belongs to the FlgA family.</text>
</comment>
<dbReference type="CDD" id="cd11614">
    <property type="entry name" value="SAF_CpaB_FlgA_like"/>
    <property type="match status" value="1"/>
</dbReference>
<keyword evidence="7" id="KW-1185">Reference proteome</keyword>
<comment type="function">
    <text evidence="4">Involved in the assembly process of the P-ring formation. It may associate with FlgF on the rod constituting a structure essential for the P-ring assembly or may act as a modulator protein for the P-ring assembly.</text>
</comment>
<evidence type="ECO:0000256" key="1">
    <source>
        <dbReference type="ARBA" id="ARBA00004418"/>
    </source>
</evidence>
<dbReference type="InterPro" id="IPR039246">
    <property type="entry name" value="Flagellar_FlgA"/>
</dbReference>
<feature type="signal peptide" evidence="4">
    <location>
        <begin position="1"/>
        <end position="19"/>
    </location>
</feature>
<dbReference type="eggNOG" id="COG1261">
    <property type="taxonomic scope" value="Bacteria"/>
</dbReference>
<dbReference type="RefSeq" id="WP_038133404.1">
    <property type="nucleotide sequence ID" value="NZ_AUNB01000084.1"/>
</dbReference>
<dbReference type="InterPro" id="IPR013974">
    <property type="entry name" value="SAF"/>
</dbReference>
<dbReference type="EMBL" id="AUNB01000084">
    <property type="protein sequence ID" value="KEO52326.1"/>
    <property type="molecule type" value="Genomic_DNA"/>
</dbReference>
<name>A0A074J4E8_9RHOB</name>
<dbReference type="Gene3D" id="2.30.30.760">
    <property type="match status" value="1"/>
</dbReference>
<evidence type="ECO:0000256" key="3">
    <source>
        <dbReference type="ARBA" id="ARBA00022764"/>
    </source>
</evidence>
<feature type="domain" description="SAF" evidence="5">
    <location>
        <begin position="19"/>
        <end position="77"/>
    </location>
</feature>